<evidence type="ECO:0000313" key="3">
    <source>
        <dbReference type="Proteomes" id="UP000617734"/>
    </source>
</evidence>
<organism evidence="2 3">
    <name type="scientific">Kitasatospora indigofera</name>
    <dbReference type="NCBI Taxonomy" id="67307"/>
    <lineage>
        <taxon>Bacteria</taxon>
        <taxon>Bacillati</taxon>
        <taxon>Actinomycetota</taxon>
        <taxon>Actinomycetes</taxon>
        <taxon>Kitasatosporales</taxon>
        <taxon>Streptomycetaceae</taxon>
        <taxon>Kitasatospora</taxon>
    </lineage>
</organism>
<evidence type="ECO:0000313" key="2">
    <source>
        <dbReference type="EMBL" id="GHH71160.1"/>
    </source>
</evidence>
<dbReference type="Proteomes" id="UP000617734">
    <property type="component" value="Unassembled WGS sequence"/>
</dbReference>
<accession>A0A919FTG3</accession>
<reference evidence="2" key="2">
    <citation type="submission" date="2020-09" db="EMBL/GenBank/DDBJ databases">
        <authorList>
            <person name="Sun Q."/>
            <person name="Ohkuma M."/>
        </authorList>
    </citation>
    <scope>NUCLEOTIDE SEQUENCE</scope>
    <source>
        <strain evidence="2">JCM 4646</strain>
    </source>
</reference>
<comment type="caution">
    <text evidence="2">The sequence shown here is derived from an EMBL/GenBank/DDBJ whole genome shotgun (WGS) entry which is preliminary data.</text>
</comment>
<dbReference type="AlphaFoldDB" id="A0A919FTG3"/>
<gene>
    <name evidence="2" type="ORF">GCM10018781_31940</name>
</gene>
<proteinExistence type="predicted"/>
<name>A0A919FTG3_9ACTN</name>
<keyword evidence="3" id="KW-1185">Reference proteome</keyword>
<reference evidence="2" key="1">
    <citation type="journal article" date="2014" name="Int. J. Syst. Evol. Microbiol.">
        <title>Complete genome sequence of Corynebacterium casei LMG S-19264T (=DSM 44701T), isolated from a smear-ripened cheese.</title>
        <authorList>
            <consortium name="US DOE Joint Genome Institute (JGI-PGF)"/>
            <person name="Walter F."/>
            <person name="Albersmeier A."/>
            <person name="Kalinowski J."/>
            <person name="Ruckert C."/>
        </authorList>
    </citation>
    <scope>NUCLEOTIDE SEQUENCE</scope>
    <source>
        <strain evidence="2">JCM 4646</strain>
    </source>
</reference>
<feature type="compositionally biased region" description="Basic and acidic residues" evidence="1">
    <location>
        <begin position="1"/>
        <end position="10"/>
    </location>
</feature>
<feature type="region of interest" description="Disordered" evidence="1">
    <location>
        <begin position="1"/>
        <end position="31"/>
    </location>
</feature>
<dbReference type="EMBL" id="BNBO01000015">
    <property type="protein sequence ID" value="GHH71160.1"/>
    <property type="molecule type" value="Genomic_DNA"/>
</dbReference>
<protein>
    <submittedName>
        <fullName evidence="2">Uncharacterized protein</fullName>
    </submittedName>
</protein>
<evidence type="ECO:0000256" key="1">
    <source>
        <dbReference type="SAM" id="MobiDB-lite"/>
    </source>
</evidence>
<sequence>MPPARERDGRSLGPGGQLPCRPGRAGAAEYDRPQVEALSETVFPALIREARKELLP</sequence>